<dbReference type="Proteomes" id="UP000789901">
    <property type="component" value="Unassembled WGS sequence"/>
</dbReference>
<evidence type="ECO:0000313" key="3">
    <source>
        <dbReference type="Proteomes" id="UP000789901"/>
    </source>
</evidence>
<feature type="compositionally biased region" description="Basic and acidic residues" evidence="1">
    <location>
        <begin position="53"/>
        <end position="66"/>
    </location>
</feature>
<accession>A0ABN7W9H1</accession>
<comment type="caution">
    <text evidence="2">The sequence shown here is derived from an EMBL/GenBank/DDBJ whole genome shotgun (WGS) entry which is preliminary data.</text>
</comment>
<organism evidence="2 3">
    <name type="scientific">Gigaspora margarita</name>
    <dbReference type="NCBI Taxonomy" id="4874"/>
    <lineage>
        <taxon>Eukaryota</taxon>
        <taxon>Fungi</taxon>
        <taxon>Fungi incertae sedis</taxon>
        <taxon>Mucoromycota</taxon>
        <taxon>Glomeromycotina</taxon>
        <taxon>Glomeromycetes</taxon>
        <taxon>Diversisporales</taxon>
        <taxon>Gigasporaceae</taxon>
        <taxon>Gigaspora</taxon>
    </lineage>
</organism>
<dbReference type="EMBL" id="CAJVQB010034146">
    <property type="protein sequence ID" value="CAG8820770.1"/>
    <property type="molecule type" value="Genomic_DNA"/>
</dbReference>
<proteinExistence type="predicted"/>
<keyword evidence="3" id="KW-1185">Reference proteome</keyword>
<sequence length="285" mass="32827">QNKNKSAMIEDEPLSSINSNVESTYKKAGFKQVLVNCLASEAKKKCKLGGLDNSEKEKGVEPDKNSKPALNNSNKFLMGLMKKNDLSKARNQCKCNEWCMDKLLLDKALLYNEIEYMYLARQMALEGAYMVRVVDRMDEQFFENKLSRAYYELNQAVNTSTTLATKLVQGMFSLPVMFKEYWNKFKLQESFVKRVYYNLVIDNKMAEKAVQEGSPVKWQRHCLEELECIHGERSRYFSALVEFAIKVNHTPLPVATPIVTVFLAWLEMSEGFLSQLGVWLRFQGS</sequence>
<evidence type="ECO:0000256" key="1">
    <source>
        <dbReference type="SAM" id="MobiDB-lite"/>
    </source>
</evidence>
<gene>
    <name evidence="2" type="ORF">GMARGA_LOCUS27664</name>
</gene>
<feature type="non-terminal residue" evidence="2">
    <location>
        <position position="1"/>
    </location>
</feature>
<name>A0ABN7W9H1_GIGMA</name>
<evidence type="ECO:0000313" key="2">
    <source>
        <dbReference type="EMBL" id="CAG8820770.1"/>
    </source>
</evidence>
<protein>
    <submittedName>
        <fullName evidence="2">43949_t:CDS:1</fullName>
    </submittedName>
</protein>
<feature type="region of interest" description="Disordered" evidence="1">
    <location>
        <begin position="51"/>
        <end position="70"/>
    </location>
</feature>
<reference evidence="2 3" key="1">
    <citation type="submission" date="2021-06" db="EMBL/GenBank/DDBJ databases">
        <authorList>
            <person name="Kallberg Y."/>
            <person name="Tangrot J."/>
            <person name="Rosling A."/>
        </authorList>
    </citation>
    <scope>NUCLEOTIDE SEQUENCE [LARGE SCALE GENOMIC DNA]</scope>
    <source>
        <strain evidence="2 3">120-4 pot B 10/14</strain>
    </source>
</reference>